<evidence type="ECO:0000313" key="2">
    <source>
        <dbReference type="EMBL" id="MDQ0165900.1"/>
    </source>
</evidence>
<proteinExistence type="predicted"/>
<organism evidence="2 3">
    <name type="scientific">Caldalkalibacillus horti</name>
    <dbReference type="NCBI Taxonomy" id="77523"/>
    <lineage>
        <taxon>Bacteria</taxon>
        <taxon>Bacillati</taxon>
        <taxon>Bacillota</taxon>
        <taxon>Bacilli</taxon>
        <taxon>Bacillales</taxon>
        <taxon>Bacillaceae</taxon>
        <taxon>Caldalkalibacillus</taxon>
    </lineage>
</organism>
<reference evidence="2 3" key="1">
    <citation type="submission" date="2023-07" db="EMBL/GenBank/DDBJ databases">
        <title>Genomic Encyclopedia of Type Strains, Phase IV (KMG-IV): sequencing the most valuable type-strain genomes for metagenomic binning, comparative biology and taxonomic classification.</title>
        <authorList>
            <person name="Goeker M."/>
        </authorList>
    </citation>
    <scope>NUCLEOTIDE SEQUENCE [LARGE SCALE GENOMIC DNA]</scope>
    <source>
        <strain evidence="2 3">DSM 12751</strain>
    </source>
</reference>
<name>A0ABT9VZ67_9BACI</name>
<gene>
    <name evidence="2" type="ORF">J2S11_001801</name>
</gene>
<dbReference type="EMBL" id="JAUSTY010000006">
    <property type="protein sequence ID" value="MDQ0165900.1"/>
    <property type="molecule type" value="Genomic_DNA"/>
</dbReference>
<protein>
    <submittedName>
        <fullName evidence="2">Uncharacterized protein</fullName>
    </submittedName>
</protein>
<evidence type="ECO:0000256" key="1">
    <source>
        <dbReference type="SAM" id="Phobius"/>
    </source>
</evidence>
<keyword evidence="1" id="KW-1133">Transmembrane helix</keyword>
<sequence length="45" mass="5028">MSLTDIPTTRPPEGVAFAVALSIALFIFFQTKPKEADLYEASRKR</sequence>
<keyword evidence="1" id="KW-0472">Membrane</keyword>
<feature type="transmembrane region" description="Helical" evidence="1">
    <location>
        <begin position="12"/>
        <end position="29"/>
    </location>
</feature>
<accession>A0ABT9VZ67</accession>
<dbReference type="RefSeq" id="WP_307393604.1">
    <property type="nucleotide sequence ID" value="NZ_BAAADK010000032.1"/>
</dbReference>
<dbReference type="Proteomes" id="UP001235840">
    <property type="component" value="Unassembled WGS sequence"/>
</dbReference>
<comment type="caution">
    <text evidence="2">The sequence shown here is derived from an EMBL/GenBank/DDBJ whole genome shotgun (WGS) entry which is preliminary data.</text>
</comment>
<keyword evidence="1" id="KW-0812">Transmembrane</keyword>
<keyword evidence="3" id="KW-1185">Reference proteome</keyword>
<evidence type="ECO:0000313" key="3">
    <source>
        <dbReference type="Proteomes" id="UP001235840"/>
    </source>
</evidence>